<organism evidence="16 17">
    <name type="scientific">Leptospira ryugenii</name>
    <dbReference type="NCBI Taxonomy" id="1917863"/>
    <lineage>
        <taxon>Bacteria</taxon>
        <taxon>Pseudomonadati</taxon>
        <taxon>Spirochaetota</taxon>
        <taxon>Spirochaetia</taxon>
        <taxon>Leptospirales</taxon>
        <taxon>Leptospiraceae</taxon>
        <taxon>Leptospira</taxon>
    </lineage>
</organism>
<dbReference type="Proteomes" id="UP000245133">
    <property type="component" value="Unassembled WGS sequence"/>
</dbReference>
<evidence type="ECO:0000256" key="10">
    <source>
        <dbReference type="ARBA" id="ARBA00068150"/>
    </source>
</evidence>
<keyword evidence="8" id="KW-0902">Two-component regulatory system</keyword>
<dbReference type="Gene3D" id="3.30.450.20">
    <property type="entry name" value="PAS domain"/>
    <property type="match status" value="2"/>
</dbReference>
<dbReference type="CDD" id="cd16922">
    <property type="entry name" value="HATPase_EvgS-ArcB-TorS-like"/>
    <property type="match status" value="1"/>
</dbReference>
<evidence type="ECO:0000313" key="16">
    <source>
        <dbReference type="EMBL" id="GBF48619.1"/>
    </source>
</evidence>
<dbReference type="InterPro" id="IPR000700">
    <property type="entry name" value="PAS-assoc_C"/>
</dbReference>
<evidence type="ECO:0000256" key="2">
    <source>
        <dbReference type="ARBA" id="ARBA00012438"/>
    </source>
</evidence>
<keyword evidence="7" id="KW-0067">ATP-binding</keyword>
<dbReference type="SMART" id="SM00091">
    <property type="entry name" value="PAS"/>
    <property type="match status" value="1"/>
</dbReference>
<feature type="modified residue" description="4-aspartylphosphate" evidence="11">
    <location>
        <position position="526"/>
    </location>
</feature>
<evidence type="ECO:0000259" key="13">
    <source>
        <dbReference type="PROSITE" id="PS50110"/>
    </source>
</evidence>
<keyword evidence="5" id="KW-0547">Nucleotide-binding</keyword>
<evidence type="ECO:0000313" key="17">
    <source>
        <dbReference type="Proteomes" id="UP000245133"/>
    </source>
</evidence>
<comment type="catalytic activity">
    <reaction evidence="1">
        <text>ATP + protein L-histidine = ADP + protein N-phospho-L-histidine.</text>
        <dbReference type="EC" id="2.7.13.3"/>
    </reaction>
</comment>
<sequence>MENASIFFDIISLDDRDRFFQSLESSIQDGNSWELEWRIQSNLKPRWLYACAKVLEKDDGFHWYAILKEISERKETESEYIIHAELETLLVRRMQEGVIVHDLDGKVTFINSSAERILGLSYKQIVGISEIQNSWHFVDESGKLIDPEFHPTMVTLRTLEPITDFTMGIQKPDGEITWISVNTEILYHPEKKIPIKVFAVFHDITTSKKYETLLISAKQKAEAADRIKTSFLANMSHEIRTPLNAIIGYTELLLDANLTEEVGAQLRIIRNSGNLLLNIINDILDLSKIDANQMKIDEYPVSFKEISERIKESASILISKKTKPIQWKQSIDENLPTMFLGDENRILQIILNLVNNAIKFTEEGEIEFRIEKDKEEIVFSIRDTGKGIFPENYERIFQPFQQEDFGDARKYGGTGLGLTISKKLIESMGGKIRFVSSVLEDHGTVFYIHLPLKHVIPEPYPELKVLHSELNNVSHESINILLADDDLVNQKLALRMLSQFNVKITSDGKEAFELYLQSNFDIIILDVQMPVMTGYEVASEIRKYELEKNKEKKTPIIFLSAAALKEDQERGLHAGGNAYLTKPIKKQSLIDTILKLVSLQNPSSNYIISK</sequence>
<evidence type="ECO:0000256" key="6">
    <source>
        <dbReference type="ARBA" id="ARBA00022777"/>
    </source>
</evidence>
<accession>A0A2P2DVF0</accession>
<dbReference type="InterPro" id="IPR005467">
    <property type="entry name" value="His_kinase_dom"/>
</dbReference>
<dbReference type="SUPFAM" id="SSF55874">
    <property type="entry name" value="ATPase domain of HSP90 chaperone/DNA topoisomerase II/histidine kinase"/>
    <property type="match status" value="1"/>
</dbReference>
<dbReference type="SUPFAM" id="SSF47384">
    <property type="entry name" value="Homodimeric domain of signal transducing histidine kinase"/>
    <property type="match status" value="1"/>
</dbReference>
<dbReference type="PROSITE" id="PS50109">
    <property type="entry name" value="HIS_KIN"/>
    <property type="match status" value="1"/>
</dbReference>
<dbReference type="AlphaFoldDB" id="A0A2P2DVF0"/>
<dbReference type="PANTHER" id="PTHR45339">
    <property type="entry name" value="HYBRID SIGNAL TRANSDUCTION HISTIDINE KINASE J"/>
    <property type="match status" value="1"/>
</dbReference>
<reference evidence="16 17" key="1">
    <citation type="submission" date="2018-02" db="EMBL/GenBank/DDBJ databases">
        <title>Novel Leptospira species isolated from soil and water in Japan.</title>
        <authorList>
            <person name="Nakao R."/>
            <person name="Masuzawa T."/>
        </authorList>
    </citation>
    <scope>NUCLEOTIDE SEQUENCE [LARGE SCALE GENOMIC DNA]</scope>
    <source>
        <strain evidence="16 17">YH101</strain>
    </source>
</reference>
<comment type="caution">
    <text evidence="16">The sequence shown here is derived from an EMBL/GenBank/DDBJ whole genome shotgun (WGS) entry which is preliminary data.</text>
</comment>
<dbReference type="Pfam" id="PF00072">
    <property type="entry name" value="Response_reg"/>
    <property type="match status" value="1"/>
</dbReference>
<dbReference type="GO" id="GO:0005524">
    <property type="term" value="F:ATP binding"/>
    <property type="evidence" value="ECO:0007669"/>
    <property type="project" value="UniProtKB-KW"/>
</dbReference>
<evidence type="ECO:0000256" key="4">
    <source>
        <dbReference type="ARBA" id="ARBA00022679"/>
    </source>
</evidence>
<dbReference type="FunFam" id="3.30.565.10:FF:000010">
    <property type="entry name" value="Sensor histidine kinase RcsC"/>
    <property type="match status" value="1"/>
</dbReference>
<dbReference type="Pfam" id="PF00512">
    <property type="entry name" value="HisKA"/>
    <property type="match status" value="1"/>
</dbReference>
<evidence type="ECO:0000256" key="11">
    <source>
        <dbReference type="PROSITE-ProRule" id="PRU00169"/>
    </source>
</evidence>
<dbReference type="InterPro" id="IPR011006">
    <property type="entry name" value="CheY-like_superfamily"/>
</dbReference>
<evidence type="ECO:0000256" key="7">
    <source>
        <dbReference type="ARBA" id="ARBA00022840"/>
    </source>
</evidence>
<feature type="domain" description="Response regulatory" evidence="13">
    <location>
        <begin position="479"/>
        <end position="597"/>
    </location>
</feature>
<dbReference type="EMBL" id="BFBB01000001">
    <property type="protein sequence ID" value="GBF48619.1"/>
    <property type="molecule type" value="Genomic_DNA"/>
</dbReference>
<dbReference type="Gene3D" id="3.40.50.2300">
    <property type="match status" value="1"/>
</dbReference>
<evidence type="ECO:0000256" key="1">
    <source>
        <dbReference type="ARBA" id="ARBA00000085"/>
    </source>
</evidence>
<dbReference type="InterPro" id="IPR036890">
    <property type="entry name" value="HATPase_C_sf"/>
</dbReference>
<dbReference type="PROSITE" id="PS50113">
    <property type="entry name" value="PAC"/>
    <property type="match status" value="1"/>
</dbReference>
<evidence type="ECO:0000259" key="14">
    <source>
        <dbReference type="PROSITE" id="PS50112"/>
    </source>
</evidence>
<dbReference type="InterPro" id="IPR035965">
    <property type="entry name" value="PAS-like_dom_sf"/>
</dbReference>
<dbReference type="InterPro" id="IPR003594">
    <property type="entry name" value="HATPase_dom"/>
</dbReference>
<feature type="domain" description="PAS" evidence="14">
    <location>
        <begin position="82"/>
        <end position="127"/>
    </location>
</feature>
<keyword evidence="17" id="KW-1185">Reference proteome</keyword>
<dbReference type="InterPro" id="IPR000014">
    <property type="entry name" value="PAS"/>
</dbReference>
<evidence type="ECO:0000256" key="5">
    <source>
        <dbReference type="ARBA" id="ARBA00022741"/>
    </source>
</evidence>
<dbReference type="GO" id="GO:0006355">
    <property type="term" value="P:regulation of DNA-templated transcription"/>
    <property type="evidence" value="ECO:0007669"/>
    <property type="project" value="InterPro"/>
</dbReference>
<keyword evidence="6" id="KW-0418">Kinase</keyword>
<evidence type="ECO:0000256" key="3">
    <source>
        <dbReference type="ARBA" id="ARBA00022553"/>
    </source>
</evidence>
<dbReference type="CDD" id="cd00082">
    <property type="entry name" value="HisKA"/>
    <property type="match status" value="1"/>
</dbReference>
<proteinExistence type="predicted"/>
<dbReference type="CDD" id="cd00130">
    <property type="entry name" value="PAS"/>
    <property type="match status" value="1"/>
</dbReference>
<dbReference type="NCBIfam" id="TIGR00229">
    <property type="entry name" value="sensory_box"/>
    <property type="match status" value="1"/>
</dbReference>
<gene>
    <name evidence="16" type="ORF">LPTSP4_01190</name>
</gene>
<dbReference type="SUPFAM" id="SSF55785">
    <property type="entry name" value="PYP-like sensor domain (PAS domain)"/>
    <property type="match status" value="2"/>
</dbReference>
<dbReference type="SUPFAM" id="SSF52172">
    <property type="entry name" value="CheY-like"/>
    <property type="match status" value="1"/>
</dbReference>
<dbReference type="InterPro" id="IPR003661">
    <property type="entry name" value="HisK_dim/P_dom"/>
</dbReference>
<feature type="domain" description="PAC" evidence="15">
    <location>
        <begin position="163"/>
        <end position="216"/>
    </location>
</feature>
<dbReference type="FunFam" id="1.10.287.130:FF:000002">
    <property type="entry name" value="Two-component osmosensing histidine kinase"/>
    <property type="match status" value="1"/>
</dbReference>
<dbReference type="SMART" id="SM00387">
    <property type="entry name" value="HATPase_c"/>
    <property type="match status" value="1"/>
</dbReference>
<name>A0A2P2DVF0_9LEPT</name>
<dbReference type="PROSITE" id="PS50112">
    <property type="entry name" value="PAS"/>
    <property type="match status" value="1"/>
</dbReference>
<dbReference type="CDD" id="cd17546">
    <property type="entry name" value="REC_hyHK_CKI1_RcsC-like"/>
    <property type="match status" value="1"/>
</dbReference>
<dbReference type="InterPro" id="IPR004358">
    <property type="entry name" value="Sig_transdc_His_kin-like_C"/>
</dbReference>
<evidence type="ECO:0000259" key="15">
    <source>
        <dbReference type="PROSITE" id="PS50113"/>
    </source>
</evidence>
<dbReference type="Pfam" id="PF02518">
    <property type="entry name" value="HATPase_c"/>
    <property type="match status" value="1"/>
</dbReference>
<comment type="subunit">
    <text evidence="9">At low DSF concentrations, interacts with RpfF.</text>
</comment>
<dbReference type="InterPro" id="IPR013767">
    <property type="entry name" value="PAS_fold"/>
</dbReference>
<dbReference type="PROSITE" id="PS50110">
    <property type="entry name" value="RESPONSE_REGULATORY"/>
    <property type="match status" value="1"/>
</dbReference>
<protein>
    <recommendedName>
        <fullName evidence="10">Sensory/regulatory protein RpfC</fullName>
        <ecNumber evidence="2">2.7.13.3</ecNumber>
    </recommendedName>
</protein>
<dbReference type="InterPro" id="IPR001789">
    <property type="entry name" value="Sig_transdc_resp-reg_receiver"/>
</dbReference>
<dbReference type="SMART" id="SM00388">
    <property type="entry name" value="HisKA"/>
    <property type="match status" value="1"/>
</dbReference>
<feature type="domain" description="Histidine kinase" evidence="12">
    <location>
        <begin position="234"/>
        <end position="454"/>
    </location>
</feature>
<dbReference type="PRINTS" id="PR00344">
    <property type="entry name" value="BCTRLSENSOR"/>
</dbReference>
<dbReference type="Pfam" id="PF00989">
    <property type="entry name" value="PAS"/>
    <property type="match status" value="1"/>
</dbReference>
<dbReference type="EC" id="2.7.13.3" evidence="2"/>
<dbReference type="SMART" id="SM00448">
    <property type="entry name" value="REC"/>
    <property type="match status" value="1"/>
</dbReference>
<dbReference type="GO" id="GO:0000155">
    <property type="term" value="F:phosphorelay sensor kinase activity"/>
    <property type="evidence" value="ECO:0007669"/>
    <property type="project" value="InterPro"/>
</dbReference>
<evidence type="ECO:0000256" key="8">
    <source>
        <dbReference type="ARBA" id="ARBA00023012"/>
    </source>
</evidence>
<keyword evidence="3 11" id="KW-0597">Phosphoprotein</keyword>
<dbReference type="Gene3D" id="3.30.565.10">
    <property type="entry name" value="Histidine kinase-like ATPase, C-terminal domain"/>
    <property type="match status" value="1"/>
</dbReference>
<evidence type="ECO:0000259" key="12">
    <source>
        <dbReference type="PROSITE" id="PS50109"/>
    </source>
</evidence>
<dbReference type="Gene3D" id="1.10.287.130">
    <property type="match status" value="1"/>
</dbReference>
<dbReference type="PANTHER" id="PTHR45339:SF1">
    <property type="entry name" value="HYBRID SIGNAL TRANSDUCTION HISTIDINE KINASE J"/>
    <property type="match status" value="1"/>
</dbReference>
<evidence type="ECO:0000256" key="9">
    <source>
        <dbReference type="ARBA" id="ARBA00064003"/>
    </source>
</evidence>
<dbReference type="InterPro" id="IPR036097">
    <property type="entry name" value="HisK_dim/P_sf"/>
</dbReference>
<keyword evidence="4" id="KW-0808">Transferase</keyword>